<dbReference type="GO" id="GO:0015074">
    <property type="term" value="P:DNA integration"/>
    <property type="evidence" value="ECO:0007669"/>
    <property type="project" value="InterPro"/>
</dbReference>
<dbReference type="InterPro" id="IPR011010">
    <property type="entry name" value="DNA_brk_join_enz"/>
</dbReference>
<dbReference type="GO" id="GO:0006310">
    <property type="term" value="P:DNA recombination"/>
    <property type="evidence" value="ECO:0007669"/>
    <property type="project" value="UniProtKB-KW"/>
</dbReference>
<feature type="domain" description="Tyr recombinase" evidence="3">
    <location>
        <begin position="111"/>
        <end position="301"/>
    </location>
</feature>
<reference evidence="4" key="1">
    <citation type="journal article" date="2023" name="G3 (Bethesda)">
        <title>Whole genome assemblies of Zophobas morio and Tenebrio molitor.</title>
        <authorList>
            <person name="Kaur S."/>
            <person name="Stinson S.A."/>
            <person name="diCenzo G.C."/>
        </authorList>
    </citation>
    <scope>NUCLEOTIDE SEQUENCE</scope>
    <source>
        <strain evidence="4">QUZm001</strain>
    </source>
</reference>
<dbReference type="GO" id="GO:0003677">
    <property type="term" value="F:DNA binding"/>
    <property type="evidence" value="ECO:0007669"/>
    <property type="project" value="UniProtKB-KW"/>
</dbReference>
<gene>
    <name evidence="4" type="ORF">Zmor_023852</name>
</gene>
<dbReference type="CDD" id="cd00397">
    <property type="entry name" value="DNA_BRE_C"/>
    <property type="match status" value="1"/>
</dbReference>
<dbReference type="InterPro" id="IPR002104">
    <property type="entry name" value="Integrase_catalytic"/>
</dbReference>
<dbReference type="InterPro" id="IPR013762">
    <property type="entry name" value="Integrase-like_cat_sf"/>
</dbReference>
<name>A0AA38HXM9_9CUCU</name>
<keyword evidence="5" id="KW-1185">Reference proteome</keyword>
<keyword evidence="1" id="KW-0238">DNA-binding</keyword>
<protein>
    <recommendedName>
        <fullName evidence="3">Tyr recombinase domain-containing protein</fullName>
    </recommendedName>
</protein>
<dbReference type="PROSITE" id="PS51898">
    <property type="entry name" value="TYR_RECOMBINASE"/>
    <property type="match status" value="1"/>
</dbReference>
<dbReference type="Proteomes" id="UP001168821">
    <property type="component" value="Unassembled WGS sequence"/>
</dbReference>
<comment type="caution">
    <text evidence="4">The sequence shown here is derived from an EMBL/GenBank/DDBJ whole genome shotgun (WGS) entry which is preliminary data.</text>
</comment>
<sequence length="354" mass="40139">MDSRNIPVSEDILNAAREACTSLLPAKSKEKYEKTYGVFCQWREAKKVKNLDENVMLAYFYEKAKVLEASSLWSTYSMLKSTIQVNENIDISQHKKLIAFLKRQNDTYLPKKSKVLTIENITKFLNDAPDETFLLIKVVLVFALNGACRRGELCNLTVEDIEDTGSMLVVTLHDTKTKKKRMFAVGSECNGYEIYKKYLQLRPKGVKHNRFFLFYLNGKCTVQPVGIHSFAKMPQKIAEYLKLPDAVSYTGHSFRRTSTTFLADSGADIQTLKRHGGWESSSVAEKYVEESIGNKIKTSKRIFSGVPGTSKENNTGIVVNQDNLRQEHIDIVRSGGLTFSNLNNCIFNFYNGSK</sequence>
<evidence type="ECO:0000313" key="5">
    <source>
        <dbReference type="Proteomes" id="UP001168821"/>
    </source>
</evidence>
<dbReference type="SUPFAM" id="SSF56349">
    <property type="entry name" value="DNA breaking-rejoining enzymes"/>
    <property type="match status" value="1"/>
</dbReference>
<dbReference type="Pfam" id="PF00589">
    <property type="entry name" value="Phage_integrase"/>
    <property type="match status" value="1"/>
</dbReference>
<dbReference type="InterPro" id="IPR050090">
    <property type="entry name" value="Tyrosine_recombinase_XerCD"/>
</dbReference>
<evidence type="ECO:0000259" key="3">
    <source>
        <dbReference type="PROSITE" id="PS51898"/>
    </source>
</evidence>
<dbReference type="EMBL" id="JALNTZ010000007">
    <property type="protein sequence ID" value="KAJ3646258.1"/>
    <property type="molecule type" value="Genomic_DNA"/>
</dbReference>
<accession>A0AA38HXM9</accession>
<proteinExistence type="predicted"/>
<organism evidence="4 5">
    <name type="scientific">Zophobas morio</name>
    <dbReference type="NCBI Taxonomy" id="2755281"/>
    <lineage>
        <taxon>Eukaryota</taxon>
        <taxon>Metazoa</taxon>
        <taxon>Ecdysozoa</taxon>
        <taxon>Arthropoda</taxon>
        <taxon>Hexapoda</taxon>
        <taxon>Insecta</taxon>
        <taxon>Pterygota</taxon>
        <taxon>Neoptera</taxon>
        <taxon>Endopterygota</taxon>
        <taxon>Coleoptera</taxon>
        <taxon>Polyphaga</taxon>
        <taxon>Cucujiformia</taxon>
        <taxon>Tenebrionidae</taxon>
        <taxon>Zophobas</taxon>
    </lineage>
</organism>
<dbReference type="Gene3D" id="1.10.443.10">
    <property type="entry name" value="Intergrase catalytic core"/>
    <property type="match status" value="1"/>
</dbReference>
<evidence type="ECO:0000256" key="2">
    <source>
        <dbReference type="ARBA" id="ARBA00023172"/>
    </source>
</evidence>
<dbReference type="PANTHER" id="PTHR30349:SF41">
    <property type="entry name" value="INTEGRASE_RECOMBINASE PROTEIN MJ0367-RELATED"/>
    <property type="match status" value="1"/>
</dbReference>
<evidence type="ECO:0000256" key="1">
    <source>
        <dbReference type="ARBA" id="ARBA00023125"/>
    </source>
</evidence>
<dbReference type="PANTHER" id="PTHR30349">
    <property type="entry name" value="PHAGE INTEGRASE-RELATED"/>
    <property type="match status" value="1"/>
</dbReference>
<dbReference type="AlphaFoldDB" id="A0AA38HXM9"/>
<keyword evidence="2" id="KW-0233">DNA recombination</keyword>
<evidence type="ECO:0000313" key="4">
    <source>
        <dbReference type="EMBL" id="KAJ3646258.1"/>
    </source>
</evidence>